<dbReference type="Pfam" id="PF06985">
    <property type="entry name" value="HET"/>
    <property type="match status" value="1"/>
</dbReference>
<dbReference type="InterPro" id="IPR011009">
    <property type="entry name" value="Kinase-like_dom_sf"/>
</dbReference>
<keyword evidence="4" id="KW-1185">Reference proteome</keyword>
<dbReference type="GO" id="GO:0004672">
    <property type="term" value="F:protein kinase activity"/>
    <property type="evidence" value="ECO:0007669"/>
    <property type="project" value="InterPro"/>
</dbReference>
<dbReference type="Proteomes" id="UP001140453">
    <property type="component" value="Unassembled WGS sequence"/>
</dbReference>
<dbReference type="Gene3D" id="1.10.510.10">
    <property type="entry name" value="Transferase(Phosphotransferase) domain 1"/>
    <property type="match status" value="1"/>
</dbReference>
<dbReference type="SUPFAM" id="SSF56112">
    <property type="entry name" value="Protein kinase-like (PK-like)"/>
    <property type="match status" value="1"/>
</dbReference>
<dbReference type="AlphaFoldDB" id="A0A9W8YN40"/>
<protein>
    <recommendedName>
        <fullName evidence="2">Protein kinase domain-containing protein</fullName>
    </recommendedName>
</protein>
<feature type="domain" description="Protein kinase" evidence="2">
    <location>
        <begin position="179"/>
        <end position="476"/>
    </location>
</feature>
<gene>
    <name evidence="3" type="ORF">N0V93_007867</name>
</gene>
<evidence type="ECO:0000313" key="4">
    <source>
        <dbReference type="Proteomes" id="UP001140453"/>
    </source>
</evidence>
<comment type="caution">
    <text evidence="3">The sequence shown here is derived from an EMBL/GenBank/DDBJ whole genome shotgun (WGS) entry which is preliminary data.</text>
</comment>
<evidence type="ECO:0000256" key="1">
    <source>
        <dbReference type="PROSITE-ProRule" id="PRU10141"/>
    </source>
</evidence>
<dbReference type="PANTHER" id="PTHR33112:SF10">
    <property type="entry name" value="TOL"/>
    <property type="match status" value="1"/>
</dbReference>
<dbReference type="PROSITE" id="PS00107">
    <property type="entry name" value="PROTEIN_KINASE_ATP"/>
    <property type="match status" value="1"/>
</dbReference>
<accession>A0A9W8YN40</accession>
<proteinExistence type="predicted"/>
<keyword evidence="1" id="KW-0067">ATP-binding</keyword>
<dbReference type="PANTHER" id="PTHR33112">
    <property type="entry name" value="DOMAIN PROTEIN, PUTATIVE-RELATED"/>
    <property type="match status" value="1"/>
</dbReference>
<dbReference type="InterPro" id="IPR017441">
    <property type="entry name" value="Protein_kinase_ATP_BS"/>
</dbReference>
<keyword evidence="1" id="KW-0547">Nucleotide-binding</keyword>
<reference evidence="3" key="1">
    <citation type="submission" date="2022-10" db="EMBL/GenBank/DDBJ databases">
        <title>Tapping the CABI collections for fungal endophytes: first genome assemblies for Collariella, Neodidymelliopsis, Ascochyta clinopodiicola, Didymella pomorum, Didymosphaeria variabile, Neocosmospora piperis and Neocucurbitaria cava.</title>
        <authorList>
            <person name="Hill R."/>
        </authorList>
    </citation>
    <scope>NUCLEOTIDE SEQUENCE</scope>
    <source>
        <strain evidence="3">IMI 355082</strain>
    </source>
</reference>
<dbReference type="GO" id="GO:0005524">
    <property type="term" value="F:ATP binding"/>
    <property type="evidence" value="ECO:0007669"/>
    <property type="project" value="UniProtKB-UniRule"/>
</dbReference>
<dbReference type="InterPro" id="IPR000719">
    <property type="entry name" value="Prot_kinase_dom"/>
</dbReference>
<feature type="binding site" evidence="1">
    <location>
        <position position="216"/>
    </location>
    <ligand>
        <name>ATP</name>
        <dbReference type="ChEBI" id="CHEBI:30616"/>
    </ligand>
</feature>
<sequence>MPEPERVTSNSIYPKCIRDFQIVTLHNPSYLPKDEFDDFLQGDRIKATIQMERAFQSYRSKRKKDLIEYSRRNPKVFLTLAVTDLIKKMPLLFSEKFEDKDFPVRLELKEGSGPKVFSVSGTQHRPWECFVLGDDEDHEWAWAELEHFVSKQWMFSAFTFDTRSFMAILLQDCPLPYFKLGGMAIGGGHFGKVFKLGLRAEHIIPQSSRVHEVAVKQLHVDGANDQDLTSFFNKERITLETMRKLDHCHLIKAISAYERGSERCFVFPWATGGNLRELWNRGTGPTRRETMRWAWDQIQGLTEGITMLHKDNTRHGDLKPENILVFGNEGKTKLGELVVADVGIAKYHADETAKRQAEGKNTTNKYETMRYGPPKIELGIPGKTETISRKYDSWSLGCILLEFIIWLLRGPTGQERFNDEGRNATPRLDSFWIHESNQPPMLHPVVKRWMNEELNQDWKDAPALQDLMTLIGDQLLVASLKKRKYIREFYQSLEDLIKKKIKGPITLERVGSKIKVLSTDQHIISLYCDQVSQLAVPFAKPGLPLLPEVASPEEFSLLKSLLHHCDEKHHCMKEQKYSKVPERLPTRVIDVGRDGTNSIRLLDNTIEDSGITGRYIALSHCWGKAGDKGHFCTSKLNIEERKAHISYEELPASFQDAVRVTRSLGVRYLWIDSLCIIQGDDEDWATEAGRMEDVFSGAYCTIAASSAASSSVGFLGKRRPRDVIKLPMSGGTPLYLAEDIDDFRADVENSGLSSRGWVFQERALSRRTIYFTSAQIYWECGNGVVCETLAQLQNPQSRFLGDSDFPSFGLQFYKDERIRLVQHFYETYSTLALSYATDRTKAVAGLQRRIARVFNSEVTYGIVWNWLERTLLWRAAQSGSLTRIVYTETAEAPPSWSWMAYEGPISFLEIHFAGVEWAGNVHKPSPAEGYERVQAEATGLCLNGADLMERVVLDVQDVESSQDSWMCVLIGKAKPSSDGEEVGTAHYVLLIRPISTPGEPSDIYERVGVATLLASHLTSDTRSVSIV</sequence>
<evidence type="ECO:0000313" key="3">
    <source>
        <dbReference type="EMBL" id="KAJ4387278.1"/>
    </source>
</evidence>
<dbReference type="PROSITE" id="PS50011">
    <property type="entry name" value="PROTEIN_KINASE_DOM"/>
    <property type="match status" value="1"/>
</dbReference>
<name>A0A9W8YN40_9PEZI</name>
<dbReference type="OrthoDB" id="4062651at2759"/>
<dbReference type="Pfam" id="PF00069">
    <property type="entry name" value="Pkinase"/>
    <property type="match status" value="1"/>
</dbReference>
<dbReference type="EMBL" id="JAPEVB010000005">
    <property type="protein sequence ID" value="KAJ4387278.1"/>
    <property type="molecule type" value="Genomic_DNA"/>
</dbReference>
<dbReference type="SMART" id="SM00220">
    <property type="entry name" value="S_TKc"/>
    <property type="match status" value="1"/>
</dbReference>
<evidence type="ECO:0000259" key="2">
    <source>
        <dbReference type="PROSITE" id="PS50011"/>
    </source>
</evidence>
<organism evidence="3 4">
    <name type="scientific">Gnomoniopsis smithogilvyi</name>
    <dbReference type="NCBI Taxonomy" id="1191159"/>
    <lineage>
        <taxon>Eukaryota</taxon>
        <taxon>Fungi</taxon>
        <taxon>Dikarya</taxon>
        <taxon>Ascomycota</taxon>
        <taxon>Pezizomycotina</taxon>
        <taxon>Sordariomycetes</taxon>
        <taxon>Sordariomycetidae</taxon>
        <taxon>Diaporthales</taxon>
        <taxon>Gnomoniaceae</taxon>
        <taxon>Gnomoniopsis</taxon>
    </lineage>
</organism>
<dbReference type="Gene3D" id="3.30.200.20">
    <property type="entry name" value="Phosphorylase Kinase, domain 1"/>
    <property type="match status" value="1"/>
</dbReference>
<dbReference type="InterPro" id="IPR010730">
    <property type="entry name" value="HET"/>
</dbReference>
<dbReference type="CDD" id="cd00180">
    <property type="entry name" value="PKc"/>
    <property type="match status" value="1"/>
</dbReference>